<accession>A0A8J2Z4M1</accession>
<dbReference type="EMBL" id="BMJS01000016">
    <property type="protein sequence ID" value="GGF99281.1"/>
    <property type="molecule type" value="Genomic_DNA"/>
</dbReference>
<evidence type="ECO:0000256" key="1">
    <source>
        <dbReference type="SAM" id="Phobius"/>
    </source>
</evidence>
<dbReference type="AlphaFoldDB" id="A0A8J2Z4M1"/>
<feature type="transmembrane region" description="Helical" evidence="1">
    <location>
        <begin position="25"/>
        <end position="47"/>
    </location>
</feature>
<name>A0A8J2Z4M1_9GAMM</name>
<sequence>MDLNKEDKQLQSVCKSARFAPKQQGFSLLSVLLGLAIITLLVGWFYMNSIRDRQNDQVKALGNTLSQYISAVQARVSSYDGLATGVYNGIDWLKSNTCGGTANSAFLPCNFVIHSPFLRQDVSTNITDLDVDQSRFTATITVGPIESYDEGAYHLSPRLGAIMVNTIKSHYGNDGNGVFNGISAISYNQTTAVMQVQISVQNVHGAWIKTDGTVAMEANLRFNPAKPVDHREITDVSNIVMNNTGAAEISNTYGAMQLSAAGTLSQIANNVVNSATNIYQVDGSRQISMRAPTTQLLGTNSLTLGVGAQQLAFNTANITLSGSTFNNNAQTTNMNSTVTNINTNNGTVYLGNQSGTQGVSNVVVNDMTIRSMGNQKLSDLLKNTSPYYVRQIIYGYQIPATSFVGSSVVLQRNTWNLNCQPGESLYIESTLHLNVGGAWSGWGQSYPMTRATINNVTVTLSSINGGSASSAEGTIIAYCKTV</sequence>
<evidence type="ECO:0000313" key="3">
    <source>
        <dbReference type="Proteomes" id="UP000636949"/>
    </source>
</evidence>
<comment type="caution">
    <text evidence="2">The sequence shown here is derived from an EMBL/GenBank/DDBJ whole genome shotgun (WGS) entry which is preliminary data.</text>
</comment>
<proteinExistence type="predicted"/>
<reference evidence="2" key="2">
    <citation type="submission" date="2020-09" db="EMBL/GenBank/DDBJ databases">
        <authorList>
            <person name="Sun Q."/>
            <person name="Zhou Y."/>
        </authorList>
    </citation>
    <scope>NUCLEOTIDE SEQUENCE</scope>
    <source>
        <strain evidence="2">CGMCC 1.15758</strain>
    </source>
</reference>
<dbReference type="OrthoDB" id="5629591at2"/>
<keyword evidence="1" id="KW-1133">Transmembrane helix</keyword>
<reference evidence="2" key="1">
    <citation type="journal article" date="2014" name="Int. J. Syst. Evol. Microbiol.">
        <title>Complete genome sequence of Corynebacterium casei LMG S-19264T (=DSM 44701T), isolated from a smear-ripened cheese.</title>
        <authorList>
            <consortium name="US DOE Joint Genome Institute (JGI-PGF)"/>
            <person name="Walter F."/>
            <person name="Albersmeier A."/>
            <person name="Kalinowski J."/>
            <person name="Ruckert C."/>
        </authorList>
    </citation>
    <scope>NUCLEOTIDE SEQUENCE</scope>
    <source>
        <strain evidence="2">CGMCC 1.15758</strain>
    </source>
</reference>
<protein>
    <submittedName>
        <fullName evidence="2">Uncharacterized protein</fullName>
    </submittedName>
</protein>
<organism evidence="2 3">
    <name type="scientific">Cysteiniphilum litorale</name>
    <dbReference type="NCBI Taxonomy" id="2056700"/>
    <lineage>
        <taxon>Bacteria</taxon>
        <taxon>Pseudomonadati</taxon>
        <taxon>Pseudomonadota</taxon>
        <taxon>Gammaproteobacteria</taxon>
        <taxon>Thiotrichales</taxon>
        <taxon>Fastidiosibacteraceae</taxon>
        <taxon>Cysteiniphilum</taxon>
    </lineage>
</organism>
<keyword evidence="1" id="KW-0812">Transmembrane</keyword>
<dbReference type="Proteomes" id="UP000636949">
    <property type="component" value="Unassembled WGS sequence"/>
</dbReference>
<gene>
    <name evidence="2" type="ORF">GCM10010995_15680</name>
</gene>
<keyword evidence="3" id="KW-1185">Reference proteome</keyword>
<evidence type="ECO:0000313" key="2">
    <source>
        <dbReference type="EMBL" id="GGF99281.1"/>
    </source>
</evidence>
<dbReference type="RefSeq" id="WP_117003155.1">
    <property type="nucleotide sequence ID" value="NZ_BMJS01000016.1"/>
</dbReference>
<keyword evidence="1" id="KW-0472">Membrane</keyword>